<reference evidence="1" key="1">
    <citation type="submission" date="2019-12" db="EMBL/GenBank/DDBJ databases">
        <title>High-Quality draft genome sequences of three cyanobacteria isolated from the limestone walls of the Old Cathedral of Coimbra.</title>
        <authorList>
            <person name="Tiago I."/>
            <person name="Soares F."/>
            <person name="Portugal A."/>
        </authorList>
    </citation>
    <scope>NUCLEOTIDE SEQUENCE</scope>
    <source>
        <strain evidence="1">A</strain>
    </source>
</reference>
<sequence>MPRPKTEAAAYLNLYKLTIEKKRLEHELDAIDLRRHRIQKRLSFLSSQVAELDRSAQQFKTPATKEAAPDSAVFNTLFLEY</sequence>
<dbReference type="RefSeq" id="WP_162423673.1">
    <property type="nucleotide sequence ID" value="NZ_WVIE01000013.1"/>
</dbReference>
<accession>A0A8J7Z9Z9</accession>
<dbReference type="AlphaFoldDB" id="A0A8J7Z9Z9"/>
<protein>
    <submittedName>
        <fullName evidence="1">Uncharacterized protein</fullName>
    </submittedName>
</protein>
<dbReference type="Proteomes" id="UP000646053">
    <property type="component" value="Unassembled WGS sequence"/>
</dbReference>
<name>A0A8J7Z9Z9_9CYAN</name>
<evidence type="ECO:0000313" key="2">
    <source>
        <dbReference type="Proteomes" id="UP000646053"/>
    </source>
</evidence>
<gene>
    <name evidence="1" type="ORF">GS601_12760</name>
</gene>
<organism evidence="1 2">
    <name type="scientific">Myxacorys almedinensis A</name>
    <dbReference type="NCBI Taxonomy" id="2690445"/>
    <lineage>
        <taxon>Bacteria</taxon>
        <taxon>Bacillati</taxon>
        <taxon>Cyanobacteriota</taxon>
        <taxon>Cyanophyceae</taxon>
        <taxon>Leptolyngbyales</taxon>
        <taxon>Leptolyngbyaceae</taxon>
        <taxon>Myxacorys</taxon>
        <taxon>Myxacorys almedinensis</taxon>
    </lineage>
</organism>
<keyword evidence="2" id="KW-1185">Reference proteome</keyword>
<proteinExistence type="predicted"/>
<evidence type="ECO:0000313" key="1">
    <source>
        <dbReference type="EMBL" id="NDJ18150.1"/>
    </source>
</evidence>
<comment type="caution">
    <text evidence="1">The sequence shown here is derived from an EMBL/GenBank/DDBJ whole genome shotgun (WGS) entry which is preliminary data.</text>
</comment>
<dbReference type="EMBL" id="WVIE01000013">
    <property type="protein sequence ID" value="NDJ18150.1"/>
    <property type="molecule type" value="Genomic_DNA"/>
</dbReference>